<accession>A0A6H1Z9J8</accession>
<sequence length="136" mass="14968">MALTDAEKARVREYLGYLSFASASSIQLGFPAATQPLFLLEQAMAGVLSAAEDVIRRLLYHLDDIEAQLSTARSRLRASKIDELTLNAGEIDALWKEQYRWACRLADALGAPINAYAERFRGVAGGGMNLRVIHDV</sequence>
<evidence type="ECO:0000313" key="1">
    <source>
        <dbReference type="EMBL" id="QJA44047.1"/>
    </source>
</evidence>
<protein>
    <submittedName>
        <fullName evidence="1">Uncharacterized protein</fullName>
    </submittedName>
</protein>
<name>A0A6H1Z9J8_9ZZZZ</name>
<gene>
    <name evidence="1" type="ORF">TM448A00065_0093</name>
    <name evidence="2" type="ORF">TM448B00134_0014</name>
</gene>
<dbReference type="AlphaFoldDB" id="A0A6H1Z9J8"/>
<organism evidence="1">
    <name type="scientific">viral metagenome</name>
    <dbReference type="NCBI Taxonomy" id="1070528"/>
    <lineage>
        <taxon>unclassified sequences</taxon>
        <taxon>metagenomes</taxon>
        <taxon>organismal metagenomes</taxon>
    </lineage>
</organism>
<proteinExistence type="predicted"/>
<evidence type="ECO:0000313" key="2">
    <source>
        <dbReference type="EMBL" id="QJH93720.1"/>
    </source>
</evidence>
<dbReference type="EMBL" id="MT143972">
    <property type="protein sequence ID" value="QJA44047.1"/>
    <property type="molecule type" value="Genomic_DNA"/>
</dbReference>
<reference evidence="1" key="1">
    <citation type="submission" date="2020-03" db="EMBL/GenBank/DDBJ databases">
        <title>The deep terrestrial virosphere.</title>
        <authorList>
            <person name="Holmfeldt K."/>
            <person name="Nilsson E."/>
            <person name="Simone D."/>
            <person name="Lopez-Fernandez M."/>
            <person name="Wu X."/>
            <person name="de Brujin I."/>
            <person name="Lundin D."/>
            <person name="Andersson A."/>
            <person name="Bertilsson S."/>
            <person name="Dopson M."/>
        </authorList>
    </citation>
    <scope>NUCLEOTIDE SEQUENCE</scope>
    <source>
        <strain evidence="1">TM448A00065</strain>
        <strain evidence="2">TM448B00134</strain>
    </source>
</reference>
<dbReference type="EMBL" id="MT144591">
    <property type="protein sequence ID" value="QJH93720.1"/>
    <property type="molecule type" value="Genomic_DNA"/>
</dbReference>